<keyword evidence="2" id="KW-0808">Transferase</keyword>
<dbReference type="PANTHER" id="PTHR42912">
    <property type="entry name" value="METHYLTRANSFERASE"/>
    <property type="match status" value="1"/>
</dbReference>
<dbReference type="OrthoDB" id="9805171at2"/>
<keyword evidence="2" id="KW-0489">Methyltransferase</keyword>
<organism evidence="2 3">
    <name type="scientific">Phytoactinopolyspora halophila</name>
    <dbReference type="NCBI Taxonomy" id="1981511"/>
    <lineage>
        <taxon>Bacteria</taxon>
        <taxon>Bacillati</taxon>
        <taxon>Actinomycetota</taxon>
        <taxon>Actinomycetes</taxon>
        <taxon>Jiangellales</taxon>
        <taxon>Jiangellaceae</taxon>
        <taxon>Phytoactinopolyspora</taxon>
    </lineage>
</organism>
<name>A0A329QJ87_9ACTN</name>
<dbReference type="CDD" id="cd02440">
    <property type="entry name" value="AdoMet_MTases"/>
    <property type="match status" value="1"/>
</dbReference>
<dbReference type="InterPro" id="IPR041698">
    <property type="entry name" value="Methyltransf_25"/>
</dbReference>
<feature type="domain" description="Methyltransferase" evidence="1">
    <location>
        <begin position="62"/>
        <end position="152"/>
    </location>
</feature>
<dbReference type="PANTHER" id="PTHR42912:SF80">
    <property type="entry name" value="METHYLTRANSFERASE DOMAIN-CONTAINING PROTEIN"/>
    <property type="match status" value="1"/>
</dbReference>
<proteinExistence type="predicted"/>
<evidence type="ECO:0000313" key="3">
    <source>
        <dbReference type="Proteomes" id="UP000250462"/>
    </source>
</evidence>
<sequence length="207" mass="22143">MTEPDNALLARAYSLSGPGEAEKVYDEWAQTYDHDTIADMGYVAPRLAAERLADLVDAPASVLDAGCGTGLAGIELAKLTDLTIDGVDLSTGMLARARESGVYRQLTKADLTRPLDLAAASYDALLCVGTLTGGHVGPDALDEFVRVVRPGGHVVVTVQAMVWESGGYRAHLQHLHDSGVATLREAEERPYHEHEGITGYLCVLDVR</sequence>
<gene>
    <name evidence="2" type="ORF">DPM12_14565</name>
</gene>
<reference evidence="2 3" key="1">
    <citation type="submission" date="2018-06" db="EMBL/GenBank/DDBJ databases">
        <title>Phytoactinopolyspora halophila sp. nov., a novel halophilic actinomycete isolated from a saline soil in China.</title>
        <authorList>
            <person name="Tang S.-K."/>
        </authorList>
    </citation>
    <scope>NUCLEOTIDE SEQUENCE [LARGE SCALE GENOMIC DNA]</scope>
    <source>
        <strain evidence="2 3">YIM 96934</strain>
    </source>
</reference>
<accession>A0A329QJ87</accession>
<dbReference type="EMBL" id="QMIG01000016">
    <property type="protein sequence ID" value="RAW12390.1"/>
    <property type="molecule type" value="Genomic_DNA"/>
</dbReference>
<dbReference type="SUPFAM" id="SSF53335">
    <property type="entry name" value="S-adenosyl-L-methionine-dependent methyltransferases"/>
    <property type="match status" value="1"/>
</dbReference>
<dbReference type="InterPro" id="IPR050508">
    <property type="entry name" value="Methyltransf_Superfamily"/>
</dbReference>
<keyword evidence="3" id="KW-1185">Reference proteome</keyword>
<comment type="caution">
    <text evidence="2">The sequence shown here is derived from an EMBL/GenBank/DDBJ whole genome shotgun (WGS) entry which is preliminary data.</text>
</comment>
<dbReference type="GO" id="GO:0008168">
    <property type="term" value="F:methyltransferase activity"/>
    <property type="evidence" value="ECO:0007669"/>
    <property type="project" value="UniProtKB-KW"/>
</dbReference>
<dbReference type="Gene3D" id="3.40.50.150">
    <property type="entry name" value="Vaccinia Virus protein VP39"/>
    <property type="match status" value="1"/>
</dbReference>
<dbReference type="Proteomes" id="UP000250462">
    <property type="component" value="Unassembled WGS sequence"/>
</dbReference>
<dbReference type="AlphaFoldDB" id="A0A329QJ87"/>
<dbReference type="RefSeq" id="WP_112259072.1">
    <property type="nucleotide sequence ID" value="NZ_QMIG01000016.1"/>
</dbReference>
<dbReference type="InterPro" id="IPR029063">
    <property type="entry name" value="SAM-dependent_MTases_sf"/>
</dbReference>
<protein>
    <submittedName>
        <fullName evidence="2">SAM-dependent methyltransferase</fullName>
    </submittedName>
</protein>
<dbReference type="GO" id="GO:0032259">
    <property type="term" value="P:methylation"/>
    <property type="evidence" value="ECO:0007669"/>
    <property type="project" value="UniProtKB-KW"/>
</dbReference>
<dbReference type="Pfam" id="PF13649">
    <property type="entry name" value="Methyltransf_25"/>
    <property type="match status" value="1"/>
</dbReference>
<evidence type="ECO:0000259" key="1">
    <source>
        <dbReference type="Pfam" id="PF13649"/>
    </source>
</evidence>
<evidence type="ECO:0000313" key="2">
    <source>
        <dbReference type="EMBL" id="RAW12390.1"/>
    </source>
</evidence>